<gene>
    <name evidence="8" type="ORF">MIMGU_mgv1a023790mg</name>
</gene>
<evidence type="ECO:0000256" key="6">
    <source>
        <dbReference type="SAM" id="MobiDB-lite"/>
    </source>
</evidence>
<dbReference type="STRING" id="4155.A0A022RW68"/>
<evidence type="ECO:0000313" key="9">
    <source>
        <dbReference type="Proteomes" id="UP000030748"/>
    </source>
</evidence>
<evidence type="ECO:0000256" key="1">
    <source>
        <dbReference type="ARBA" id="ARBA00004123"/>
    </source>
</evidence>
<evidence type="ECO:0000313" key="8">
    <source>
        <dbReference type="EMBL" id="EYU43210.1"/>
    </source>
</evidence>
<dbReference type="PANTHER" id="PTHR16223">
    <property type="entry name" value="TRANSCRIPTION FACTOR BHLH83-RELATED"/>
    <property type="match status" value="1"/>
</dbReference>
<protein>
    <recommendedName>
        <fullName evidence="7">BHLH domain-containing protein</fullName>
    </recommendedName>
</protein>
<dbReference type="GO" id="GO:0046983">
    <property type="term" value="F:protein dimerization activity"/>
    <property type="evidence" value="ECO:0007669"/>
    <property type="project" value="InterPro"/>
</dbReference>
<keyword evidence="9" id="KW-1185">Reference proteome</keyword>
<proteinExistence type="predicted"/>
<dbReference type="GO" id="GO:0000981">
    <property type="term" value="F:DNA-binding transcription factor activity, RNA polymerase II-specific"/>
    <property type="evidence" value="ECO:0000318"/>
    <property type="project" value="GO_Central"/>
</dbReference>
<feature type="region of interest" description="Disordered" evidence="6">
    <location>
        <begin position="171"/>
        <end position="202"/>
    </location>
</feature>
<accession>A0A022RW68</accession>
<dbReference type="Pfam" id="PF00010">
    <property type="entry name" value="HLH"/>
    <property type="match status" value="1"/>
</dbReference>
<dbReference type="InterPro" id="IPR045843">
    <property type="entry name" value="IND-like"/>
</dbReference>
<dbReference type="InterPro" id="IPR011598">
    <property type="entry name" value="bHLH_dom"/>
</dbReference>
<dbReference type="PROSITE" id="PS50888">
    <property type="entry name" value="BHLH"/>
    <property type="match status" value="1"/>
</dbReference>
<evidence type="ECO:0000259" key="7">
    <source>
        <dbReference type="PROSITE" id="PS50888"/>
    </source>
</evidence>
<organism evidence="8 9">
    <name type="scientific">Erythranthe guttata</name>
    <name type="common">Yellow monkey flower</name>
    <name type="synonym">Mimulus guttatus</name>
    <dbReference type="NCBI Taxonomy" id="4155"/>
    <lineage>
        <taxon>Eukaryota</taxon>
        <taxon>Viridiplantae</taxon>
        <taxon>Streptophyta</taxon>
        <taxon>Embryophyta</taxon>
        <taxon>Tracheophyta</taxon>
        <taxon>Spermatophyta</taxon>
        <taxon>Magnoliopsida</taxon>
        <taxon>eudicotyledons</taxon>
        <taxon>Gunneridae</taxon>
        <taxon>Pentapetalae</taxon>
        <taxon>asterids</taxon>
        <taxon>lamiids</taxon>
        <taxon>Lamiales</taxon>
        <taxon>Phrymaceae</taxon>
        <taxon>Erythranthe</taxon>
    </lineage>
</organism>
<dbReference type="GO" id="GO:0000978">
    <property type="term" value="F:RNA polymerase II cis-regulatory region sequence-specific DNA binding"/>
    <property type="evidence" value="ECO:0000318"/>
    <property type="project" value="GO_Central"/>
</dbReference>
<dbReference type="AlphaFoldDB" id="A0A022RW68"/>
<evidence type="ECO:0000256" key="4">
    <source>
        <dbReference type="ARBA" id="ARBA00023163"/>
    </source>
</evidence>
<dbReference type="InterPro" id="IPR045239">
    <property type="entry name" value="bHLH95_bHLH"/>
</dbReference>
<dbReference type="GO" id="GO:0006357">
    <property type="term" value="P:regulation of transcription by RNA polymerase II"/>
    <property type="evidence" value="ECO:0000318"/>
    <property type="project" value="GO_Central"/>
</dbReference>
<dbReference type="Gene3D" id="4.10.280.10">
    <property type="entry name" value="Helix-loop-helix DNA-binding domain"/>
    <property type="match status" value="1"/>
</dbReference>
<sequence>MAALSYYSNWDTFQPSEMMNTDTSFLAQQETNLFPDQFFDYDSFDELFPDSSYSNEIDHLFQPNDILYSQNYNNNNNNNNNIPNQLPYNNNNNNLLTPLPDYTLHTPLVEFDPFQDLKRQKLFDTYNFPLHSDQLINPSLLQHNFQPEFVLPEFVAAPPVYSGGSYAETVTKPPPAASGGGSLSAQSASARQRRRKITEKTHELGKLVPGGQKMNTAEMLQSAYKYIKFLQAEVGILDSMGSYNHQGNGDQSELLHGLITSPLIQEKLYSAEKCLVPEKFVQALANDDDTTLESKPQLRKEINELRIIDLSN</sequence>
<keyword evidence="2" id="KW-0805">Transcription regulation</keyword>
<feature type="domain" description="BHLH" evidence="7">
    <location>
        <begin position="181"/>
        <end position="230"/>
    </location>
</feature>
<dbReference type="PANTHER" id="PTHR16223:SF49">
    <property type="entry name" value="TRANSCRIPTION FACTOR BHLH52-RELATED"/>
    <property type="match status" value="1"/>
</dbReference>
<evidence type="ECO:0000256" key="3">
    <source>
        <dbReference type="ARBA" id="ARBA00023125"/>
    </source>
</evidence>
<evidence type="ECO:0000256" key="2">
    <source>
        <dbReference type="ARBA" id="ARBA00023015"/>
    </source>
</evidence>
<keyword evidence="3" id="KW-0238">DNA-binding</keyword>
<keyword evidence="5" id="KW-0539">Nucleus</keyword>
<comment type="subcellular location">
    <subcellularLocation>
        <location evidence="1">Nucleus</location>
    </subcellularLocation>
</comment>
<name>A0A022RW68_ERYGU</name>
<dbReference type="EMBL" id="KI630264">
    <property type="protein sequence ID" value="EYU43210.1"/>
    <property type="molecule type" value="Genomic_DNA"/>
</dbReference>
<dbReference type="Proteomes" id="UP000030748">
    <property type="component" value="Unassembled WGS sequence"/>
</dbReference>
<dbReference type="SUPFAM" id="SSF47459">
    <property type="entry name" value="HLH, helix-loop-helix DNA-binding domain"/>
    <property type="match status" value="1"/>
</dbReference>
<dbReference type="InterPro" id="IPR036638">
    <property type="entry name" value="HLH_DNA-bd_sf"/>
</dbReference>
<dbReference type="CDD" id="cd11393">
    <property type="entry name" value="bHLH_AtbHLH_like"/>
    <property type="match status" value="1"/>
</dbReference>
<dbReference type="eggNOG" id="ENOG502S03F">
    <property type="taxonomic scope" value="Eukaryota"/>
</dbReference>
<dbReference type="SMART" id="SM00353">
    <property type="entry name" value="HLH"/>
    <property type="match status" value="1"/>
</dbReference>
<dbReference type="GO" id="GO:0005634">
    <property type="term" value="C:nucleus"/>
    <property type="evidence" value="ECO:0000318"/>
    <property type="project" value="GO_Central"/>
</dbReference>
<keyword evidence="4" id="KW-0804">Transcription</keyword>
<evidence type="ECO:0000256" key="5">
    <source>
        <dbReference type="ARBA" id="ARBA00023242"/>
    </source>
</evidence>
<reference evidence="8 9" key="1">
    <citation type="journal article" date="2013" name="Proc. Natl. Acad. Sci. U.S.A.">
        <title>Fine-scale variation in meiotic recombination in Mimulus inferred from population shotgun sequencing.</title>
        <authorList>
            <person name="Hellsten U."/>
            <person name="Wright K.M."/>
            <person name="Jenkins J."/>
            <person name="Shu S."/>
            <person name="Yuan Y."/>
            <person name="Wessler S.R."/>
            <person name="Schmutz J."/>
            <person name="Willis J.H."/>
            <person name="Rokhsar D.S."/>
        </authorList>
    </citation>
    <scope>NUCLEOTIDE SEQUENCE [LARGE SCALE GENOMIC DNA]</scope>
    <source>
        <strain evidence="9">cv. DUN x IM62</strain>
    </source>
</reference>